<name>A0ABU9KV73_9EURY</name>
<feature type="transmembrane region" description="Helical" evidence="1">
    <location>
        <begin position="38"/>
        <end position="60"/>
    </location>
</feature>
<gene>
    <name evidence="2" type="ORF">WOA13_06235</name>
</gene>
<feature type="transmembrane region" description="Helical" evidence="1">
    <location>
        <begin position="66"/>
        <end position="87"/>
    </location>
</feature>
<reference evidence="2 3" key="1">
    <citation type="submission" date="2024-04" db="EMBL/GenBank/DDBJ databases">
        <title>Methanococcoides sp. LMO-2.</title>
        <authorList>
            <person name="Liang L."/>
        </authorList>
    </citation>
    <scope>NUCLEOTIDE SEQUENCE [LARGE SCALE GENOMIC DNA]</scope>
    <source>
        <strain evidence="2 3">LMO-2</strain>
    </source>
</reference>
<evidence type="ECO:0000313" key="3">
    <source>
        <dbReference type="Proteomes" id="UP001396646"/>
    </source>
</evidence>
<dbReference type="Pfam" id="PF20460">
    <property type="entry name" value="DUF6713"/>
    <property type="match status" value="1"/>
</dbReference>
<keyword evidence="1" id="KW-1133">Transmembrane helix</keyword>
<accession>A0ABU9KV73</accession>
<comment type="caution">
    <text evidence="2">The sequence shown here is derived from an EMBL/GenBank/DDBJ whole genome shotgun (WGS) entry which is preliminary data.</text>
</comment>
<feature type="transmembrane region" description="Helical" evidence="1">
    <location>
        <begin position="99"/>
        <end position="123"/>
    </location>
</feature>
<keyword evidence="1" id="KW-0472">Membrane</keyword>
<keyword evidence="1" id="KW-0812">Transmembrane</keyword>
<feature type="transmembrane region" description="Helical" evidence="1">
    <location>
        <begin position="6"/>
        <end position="26"/>
    </location>
</feature>
<sequence>MSDILFWVYLVNAVLLINHEIDSAYWKEWDLFRLPGGITGFLLIHIPVLFFVLYGLVLVFQQSFTGLIFSLILSLSGIFAFTAHMYFIRKGRDEFKTTISLFILISTLIVSLVQAYLTISLILK</sequence>
<evidence type="ECO:0000256" key="1">
    <source>
        <dbReference type="SAM" id="Phobius"/>
    </source>
</evidence>
<organism evidence="2 3">
    <name type="scientific">Methanococcoides cohabitans</name>
    <dbReference type="NCBI Taxonomy" id="3136559"/>
    <lineage>
        <taxon>Archaea</taxon>
        <taxon>Methanobacteriati</taxon>
        <taxon>Methanobacteriota</taxon>
        <taxon>Stenosarchaea group</taxon>
        <taxon>Methanomicrobia</taxon>
        <taxon>Methanosarcinales</taxon>
        <taxon>Methanosarcinaceae</taxon>
        <taxon>Methanococcoides</taxon>
    </lineage>
</organism>
<protein>
    <submittedName>
        <fullName evidence="2">DUF6713 family protein</fullName>
    </submittedName>
</protein>
<dbReference type="EMBL" id="JBCAUS010000003">
    <property type="protein sequence ID" value="MEL4305425.1"/>
    <property type="molecule type" value="Genomic_DNA"/>
</dbReference>
<dbReference type="InterPro" id="IPR046559">
    <property type="entry name" value="DUF6713"/>
</dbReference>
<dbReference type="Proteomes" id="UP001396646">
    <property type="component" value="Unassembled WGS sequence"/>
</dbReference>
<proteinExistence type="predicted"/>
<keyword evidence="3" id="KW-1185">Reference proteome</keyword>
<dbReference type="RefSeq" id="WP_342127086.1">
    <property type="nucleotide sequence ID" value="NZ_JBCAUS010000003.1"/>
</dbReference>
<evidence type="ECO:0000313" key="2">
    <source>
        <dbReference type="EMBL" id="MEL4305425.1"/>
    </source>
</evidence>